<evidence type="ECO:0000313" key="3">
    <source>
        <dbReference type="EMBL" id="APT86423.1"/>
    </source>
</evidence>
<feature type="compositionally biased region" description="Low complexity" evidence="1">
    <location>
        <begin position="290"/>
        <end position="317"/>
    </location>
</feature>
<keyword evidence="2" id="KW-0732">Signal</keyword>
<keyword evidence="4" id="KW-1185">Reference proteome</keyword>
<dbReference type="PROSITE" id="PS51257">
    <property type="entry name" value="PROKAR_LIPOPROTEIN"/>
    <property type="match status" value="1"/>
</dbReference>
<evidence type="ECO:0008006" key="5">
    <source>
        <dbReference type="Google" id="ProtNLM"/>
    </source>
</evidence>
<feature type="chain" id="PRO_5038814113" description="Lipoprotein" evidence="2">
    <location>
        <begin position="26"/>
        <end position="317"/>
    </location>
</feature>
<gene>
    <name evidence="3" type="ORF">CFLV_03945</name>
</gene>
<dbReference type="SUPFAM" id="SSF56601">
    <property type="entry name" value="beta-lactamase/transpeptidase-like"/>
    <property type="match status" value="1"/>
</dbReference>
<dbReference type="Gene3D" id="3.40.710.10">
    <property type="entry name" value="DD-peptidase/beta-lactamase superfamily"/>
    <property type="match status" value="1"/>
</dbReference>
<dbReference type="KEGG" id="cfc:CFLV_03945"/>
<accession>A0A1L7CKV8</accession>
<dbReference type="STRING" id="28028.CFLV_03945"/>
<feature type="signal peptide" evidence="2">
    <location>
        <begin position="1"/>
        <end position="25"/>
    </location>
</feature>
<protein>
    <recommendedName>
        <fullName evidence="5">Lipoprotein</fullName>
    </recommendedName>
</protein>
<feature type="region of interest" description="Disordered" evidence="1">
    <location>
        <begin position="266"/>
        <end position="317"/>
    </location>
</feature>
<dbReference type="AlphaFoldDB" id="A0A1L7CKV8"/>
<reference evidence="3 4" key="1">
    <citation type="submission" date="2014-08" db="EMBL/GenBank/DDBJ databases">
        <title>Complete genome sequence of Corynebacterium flavescens OJ8(T)(=DSM 20296(T)), isolated from cheese.</title>
        <authorList>
            <person name="Ruckert C."/>
            <person name="Albersmeier A."/>
            <person name="Winkler A."/>
            <person name="Kalinowski J."/>
        </authorList>
    </citation>
    <scope>NUCLEOTIDE SEQUENCE [LARGE SCALE GENOMIC DNA]</scope>
    <source>
        <strain evidence="3 4">OJ8</strain>
    </source>
</reference>
<dbReference type="InterPro" id="IPR012338">
    <property type="entry name" value="Beta-lactam/transpept-like"/>
</dbReference>
<proteinExistence type="predicted"/>
<evidence type="ECO:0000313" key="4">
    <source>
        <dbReference type="Proteomes" id="UP000185479"/>
    </source>
</evidence>
<organism evidence="3 4">
    <name type="scientific">Corynebacterium flavescens</name>
    <dbReference type="NCBI Taxonomy" id="28028"/>
    <lineage>
        <taxon>Bacteria</taxon>
        <taxon>Bacillati</taxon>
        <taxon>Actinomycetota</taxon>
        <taxon>Actinomycetes</taxon>
        <taxon>Mycobacteriales</taxon>
        <taxon>Corynebacteriaceae</taxon>
        <taxon>Corynebacterium</taxon>
    </lineage>
</organism>
<evidence type="ECO:0000256" key="2">
    <source>
        <dbReference type="SAM" id="SignalP"/>
    </source>
</evidence>
<name>A0A1L7CKV8_CORFL</name>
<dbReference type="EMBL" id="CP009246">
    <property type="protein sequence ID" value="APT86423.1"/>
    <property type="molecule type" value="Genomic_DNA"/>
</dbReference>
<dbReference type="Proteomes" id="UP000185479">
    <property type="component" value="Chromosome"/>
</dbReference>
<evidence type="ECO:0000256" key="1">
    <source>
        <dbReference type="SAM" id="MobiDB-lite"/>
    </source>
</evidence>
<sequence>MRKAAAVKTVAAIAAFSLSVSFLSACTNSERASTQTKRDDGTLKYGESSVPASAVPDNTGEILGGNDKLQQLSYYRMSDGIRMGSKSEHAARPALSLIKLYIATYVVEEGEFADKYEALDMVANSSDISAEELFDKYPESVDDIAKEYGLESTESGPSWGQSLTSTYDVVDFIVQLRKRDETHPVLVAMAHADPISADGYEQNYGTAELDDVIGTKWGWSDGRDLHSSVSFGEDFVVAASSYGSADDLSAYVKKQVTEDNIEKAERRYQRAQKGETFPETTERKSAEPQATSTVPSSSSSGAASTSSASRPSATSQR</sequence>
<feature type="region of interest" description="Disordered" evidence="1">
    <location>
        <begin position="31"/>
        <end position="61"/>
    </location>
</feature>